<keyword evidence="4" id="KW-0547">Nucleotide-binding</keyword>
<name>A0A6J6SC95_9ZZZZ</name>
<dbReference type="EC" id="2.7.1.148" evidence="2"/>
<dbReference type="InterPro" id="IPR004424">
    <property type="entry name" value="IspE"/>
</dbReference>
<dbReference type="InterPro" id="IPR006204">
    <property type="entry name" value="GHMP_kinase_N_dom"/>
</dbReference>
<reference evidence="10" key="1">
    <citation type="submission" date="2020-05" db="EMBL/GenBank/DDBJ databases">
        <authorList>
            <person name="Chiriac C."/>
            <person name="Salcher M."/>
            <person name="Ghai R."/>
            <person name="Kavagutti S V."/>
        </authorList>
    </citation>
    <scope>NUCLEOTIDE SEQUENCE</scope>
</reference>
<proteinExistence type="inferred from homology"/>
<keyword evidence="5" id="KW-0418">Kinase</keyword>
<gene>
    <name evidence="10" type="ORF">UFOPK2761_00606</name>
</gene>
<dbReference type="NCBIfam" id="TIGR00154">
    <property type="entry name" value="ispE"/>
    <property type="match status" value="1"/>
</dbReference>
<evidence type="ECO:0000256" key="3">
    <source>
        <dbReference type="ARBA" id="ARBA00022679"/>
    </source>
</evidence>
<protein>
    <recommendedName>
        <fullName evidence="2">4-(cytidine 5'-diphospho)-2-C-methyl-D-erythritol kinase</fullName>
        <ecNumber evidence="2">2.7.1.148</ecNumber>
    </recommendedName>
    <alternativeName>
        <fullName evidence="7">4-(cytidine-5'-diphospho)-2-C-methyl-D-erythritol kinase</fullName>
    </alternativeName>
</protein>
<dbReference type="InterPro" id="IPR013750">
    <property type="entry name" value="GHMP_kinase_C_dom"/>
</dbReference>
<feature type="domain" description="GHMP kinase N-terminal" evidence="8">
    <location>
        <begin position="92"/>
        <end position="171"/>
    </location>
</feature>
<dbReference type="InterPro" id="IPR020568">
    <property type="entry name" value="Ribosomal_Su5_D2-typ_SF"/>
</dbReference>
<evidence type="ECO:0000256" key="5">
    <source>
        <dbReference type="ARBA" id="ARBA00022777"/>
    </source>
</evidence>
<dbReference type="PIRSF" id="PIRSF010376">
    <property type="entry name" value="IspE"/>
    <property type="match status" value="1"/>
</dbReference>
<dbReference type="PANTHER" id="PTHR43527">
    <property type="entry name" value="4-DIPHOSPHOCYTIDYL-2-C-METHYL-D-ERYTHRITOL KINASE, CHLOROPLASTIC"/>
    <property type="match status" value="1"/>
</dbReference>
<dbReference type="NCBIfam" id="NF002870">
    <property type="entry name" value="PRK03188.1"/>
    <property type="match status" value="1"/>
</dbReference>
<evidence type="ECO:0000256" key="4">
    <source>
        <dbReference type="ARBA" id="ARBA00022741"/>
    </source>
</evidence>
<dbReference type="Gene3D" id="3.30.70.890">
    <property type="entry name" value="GHMP kinase, C-terminal domain"/>
    <property type="match status" value="1"/>
</dbReference>
<dbReference type="Pfam" id="PF00288">
    <property type="entry name" value="GHMP_kinases_N"/>
    <property type="match status" value="1"/>
</dbReference>
<comment type="similarity">
    <text evidence="1">Belongs to the GHMP kinase family. IspE subfamily.</text>
</comment>
<dbReference type="HAMAP" id="MF_00061">
    <property type="entry name" value="IspE"/>
    <property type="match status" value="1"/>
</dbReference>
<evidence type="ECO:0000313" key="10">
    <source>
        <dbReference type="EMBL" id="CAB4732353.1"/>
    </source>
</evidence>
<evidence type="ECO:0000256" key="1">
    <source>
        <dbReference type="ARBA" id="ARBA00009684"/>
    </source>
</evidence>
<organism evidence="10">
    <name type="scientific">freshwater metagenome</name>
    <dbReference type="NCBI Taxonomy" id="449393"/>
    <lineage>
        <taxon>unclassified sequences</taxon>
        <taxon>metagenomes</taxon>
        <taxon>ecological metagenomes</taxon>
    </lineage>
</organism>
<evidence type="ECO:0000256" key="7">
    <source>
        <dbReference type="ARBA" id="ARBA00032554"/>
    </source>
</evidence>
<evidence type="ECO:0000256" key="2">
    <source>
        <dbReference type="ARBA" id="ARBA00012052"/>
    </source>
</evidence>
<dbReference type="GO" id="GO:0016114">
    <property type="term" value="P:terpenoid biosynthetic process"/>
    <property type="evidence" value="ECO:0007669"/>
    <property type="project" value="InterPro"/>
</dbReference>
<dbReference type="EMBL" id="CAEZYQ010000003">
    <property type="protein sequence ID" value="CAB4732353.1"/>
    <property type="molecule type" value="Genomic_DNA"/>
</dbReference>
<dbReference type="Gene3D" id="3.30.230.10">
    <property type="match status" value="1"/>
</dbReference>
<feature type="domain" description="GHMP kinase C-terminal" evidence="9">
    <location>
        <begin position="230"/>
        <end position="305"/>
    </location>
</feature>
<dbReference type="AlphaFoldDB" id="A0A6J6SC95"/>
<dbReference type="GO" id="GO:0005524">
    <property type="term" value="F:ATP binding"/>
    <property type="evidence" value="ECO:0007669"/>
    <property type="project" value="UniProtKB-KW"/>
</dbReference>
<evidence type="ECO:0000259" key="8">
    <source>
        <dbReference type="Pfam" id="PF00288"/>
    </source>
</evidence>
<dbReference type="GO" id="GO:0050515">
    <property type="term" value="F:4-(cytidine 5'-diphospho)-2-C-methyl-D-erythritol kinase activity"/>
    <property type="evidence" value="ECO:0007669"/>
    <property type="project" value="UniProtKB-EC"/>
</dbReference>
<dbReference type="PANTHER" id="PTHR43527:SF2">
    <property type="entry name" value="4-DIPHOSPHOCYTIDYL-2-C-METHYL-D-ERYTHRITOL KINASE, CHLOROPLASTIC"/>
    <property type="match status" value="1"/>
</dbReference>
<dbReference type="SUPFAM" id="SSF55060">
    <property type="entry name" value="GHMP Kinase, C-terminal domain"/>
    <property type="match status" value="1"/>
</dbReference>
<dbReference type="SUPFAM" id="SSF54211">
    <property type="entry name" value="Ribosomal protein S5 domain 2-like"/>
    <property type="match status" value="1"/>
</dbReference>
<sequence>MSEATTHDARRVTVRAPAKINLHLGVGAPRPDGFHPLATVYQAVGLYDDVTVSTWDEWSVQVRYEGLLADPSATGRPADRGVEHTVPLGEDNIAVRAGRALLAHHGIVDVAAAITIHKSIPVAGGMAGGSADAAATLVALDRLWDLDTPDDDLLALAATLGSDVPFSLLGGTAGGTGRGELVEPLADAGSWWWVVVGNDTGLSTPEVYRTFDEMSDVTSLSEPELPPELLDALARGDVHALAEHLANDLQDPALALRPDLQATFDDGYDAGALECLLSGSGPSVLLLCADADHARSVTAAMHEAGHGRAVAVPAPVSGVHVVSYDGPVG</sequence>
<evidence type="ECO:0000259" key="9">
    <source>
        <dbReference type="Pfam" id="PF08544"/>
    </source>
</evidence>
<dbReference type="Pfam" id="PF08544">
    <property type="entry name" value="GHMP_kinases_C"/>
    <property type="match status" value="1"/>
</dbReference>
<keyword evidence="3" id="KW-0808">Transferase</keyword>
<accession>A0A6J6SC95</accession>
<keyword evidence="6" id="KW-0067">ATP-binding</keyword>
<dbReference type="InterPro" id="IPR014721">
    <property type="entry name" value="Ribsml_uS5_D2-typ_fold_subgr"/>
</dbReference>
<evidence type="ECO:0000256" key="6">
    <source>
        <dbReference type="ARBA" id="ARBA00022840"/>
    </source>
</evidence>
<dbReference type="InterPro" id="IPR036554">
    <property type="entry name" value="GHMP_kinase_C_sf"/>
</dbReference>